<dbReference type="HOGENOM" id="CLU_094206_3_0_6"/>
<dbReference type="PANTHER" id="PTHR34413">
    <property type="entry name" value="PROPHAGE TAIL FIBER ASSEMBLY PROTEIN HOMOLOG TFAE-RELATED-RELATED"/>
    <property type="match status" value="1"/>
</dbReference>
<comment type="caution">
    <text evidence="1">The sequence shown here is derived from an EMBL/GenBank/DDBJ whole genome shotgun (WGS) entry which is preliminary data.</text>
</comment>
<organism evidence="1 2">
    <name type="scientific">Xenorhabdus bovienii str. oregonense</name>
    <dbReference type="NCBI Taxonomy" id="1398202"/>
    <lineage>
        <taxon>Bacteria</taxon>
        <taxon>Pseudomonadati</taxon>
        <taxon>Pseudomonadota</taxon>
        <taxon>Gammaproteobacteria</taxon>
        <taxon>Enterobacterales</taxon>
        <taxon>Morganellaceae</taxon>
        <taxon>Xenorhabdus</taxon>
    </lineage>
</organism>
<dbReference type="RefSeq" id="WP_038255285.1">
    <property type="nucleotide sequence ID" value="NZ_CAWLUU010000138.1"/>
</dbReference>
<dbReference type="Proteomes" id="UP000028483">
    <property type="component" value="Unassembled WGS sequence"/>
</dbReference>
<dbReference type="Pfam" id="PF02413">
    <property type="entry name" value="Caudo_TAP"/>
    <property type="match status" value="1"/>
</dbReference>
<dbReference type="AlphaFoldDB" id="A0A077P527"/>
<dbReference type="InterPro" id="IPR051220">
    <property type="entry name" value="TFA_Chaperone"/>
</dbReference>
<dbReference type="PANTHER" id="PTHR34413:SF2">
    <property type="entry name" value="PROPHAGE TAIL FIBER ASSEMBLY PROTEIN HOMOLOG TFAE-RELATED"/>
    <property type="match status" value="1"/>
</dbReference>
<dbReference type="InterPro" id="IPR003458">
    <property type="entry name" value="Phage_T4_Gp38_tail_assem"/>
</dbReference>
<gene>
    <name evidence="1" type="ORF">XBO1_1580003</name>
</gene>
<reference evidence="1" key="1">
    <citation type="submission" date="2013-07" db="EMBL/GenBank/DDBJ databases">
        <title>Sub-species coevolution in mutualistic symbiosis.</title>
        <authorList>
            <person name="Murfin K."/>
            <person name="Klassen J."/>
            <person name="Lee M."/>
            <person name="Forst S."/>
            <person name="Stock P."/>
            <person name="Goodrich-Blair H."/>
        </authorList>
    </citation>
    <scope>NUCLEOTIDE SEQUENCE [LARGE SCALE GENOMIC DNA]</scope>
    <source>
        <strain evidence="1">Oregonense</strain>
    </source>
</reference>
<name>A0A077P527_XENBV</name>
<sequence>MNQPTEAPVQFDENGFALSYGYVQVYCASALAREYTGTKLERTFMGVSLSAGAYLDEPKLPKLKDRVICRTIEGTAWEHVPDYRSQIAYHTQTHQSVEITEVGDIAAGLTLLAPQTPFDKWDGKQWVTDVAERQAHEIQQTESHKRELLWIAREKIDIYQDAIDLGMATEVEKTKLTAWRKYRVELYQVDCSTAPDVKWPEQPK</sequence>
<evidence type="ECO:0000313" key="1">
    <source>
        <dbReference type="EMBL" id="CDH04921.1"/>
    </source>
</evidence>
<proteinExistence type="predicted"/>
<protein>
    <submittedName>
        <fullName evidence="1">Putative bacteriophage tail fiber protein</fullName>
    </submittedName>
</protein>
<dbReference type="EMBL" id="CBSX010000066">
    <property type="protein sequence ID" value="CDH04921.1"/>
    <property type="molecule type" value="Genomic_DNA"/>
</dbReference>
<accession>A0A077P527</accession>
<evidence type="ECO:0000313" key="2">
    <source>
        <dbReference type="Proteomes" id="UP000028483"/>
    </source>
</evidence>